<dbReference type="InterPro" id="IPR013096">
    <property type="entry name" value="Cupin_2"/>
</dbReference>
<organism evidence="2 3">
    <name type="scientific">Burkholderia contaminans</name>
    <dbReference type="NCBI Taxonomy" id="488447"/>
    <lineage>
        <taxon>Bacteria</taxon>
        <taxon>Pseudomonadati</taxon>
        <taxon>Pseudomonadota</taxon>
        <taxon>Betaproteobacteria</taxon>
        <taxon>Burkholderiales</taxon>
        <taxon>Burkholderiaceae</taxon>
        <taxon>Burkholderia</taxon>
        <taxon>Burkholderia cepacia complex</taxon>
    </lineage>
</organism>
<dbReference type="RefSeq" id="WP_124617997.1">
    <property type="nucleotide sequence ID" value="NZ_QTQX01000008.1"/>
</dbReference>
<dbReference type="Proteomes" id="UP000269271">
    <property type="component" value="Unassembled WGS sequence"/>
</dbReference>
<feature type="domain" description="Cupin type-2" evidence="1">
    <location>
        <begin position="22"/>
        <end position="92"/>
    </location>
</feature>
<proteinExistence type="predicted"/>
<dbReference type="AlphaFoldDB" id="A0A3N8QZ80"/>
<dbReference type="SUPFAM" id="SSF51182">
    <property type="entry name" value="RmlC-like cupins"/>
    <property type="match status" value="1"/>
</dbReference>
<protein>
    <submittedName>
        <fullName evidence="2">Cupin domain-containing protein</fullName>
    </submittedName>
</protein>
<name>A0A3N8QZ80_9BURK</name>
<accession>A0A3N8QZ80</accession>
<comment type="caution">
    <text evidence="2">The sequence shown here is derived from an EMBL/GenBank/DDBJ whole genome shotgun (WGS) entry which is preliminary data.</text>
</comment>
<dbReference type="Pfam" id="PF07883">
    <property type="entry name" value="Cupin_2"/>
    <property type="match status" value="1"/>
</dbReference>
<sequence length="95" mass="10731">MQHRQKAVPTQQVANERVIVTEWRFAPGAETGWHVHRHDYVVVPQTDGQLLLETAQGNRESQLHAGRSYAGLKGIEHNVVNATDHEVVFVEVEIL</sequence>
<dbReference type="EMBL" id="QTQX01000008">
    <property type="protein sequence ID" value="RQT29074.1"/>
    <property type="molecule type" value="Genomic_DNA"/>
</dbReference>
<dbReference type="CDD" id="cd06982">
    <property type="entry name" value="cupin_BauB-like"/>
    <property type="match status" value="1"/>
</dbReference>
<dbReference type="InterPro" id="IPR014710">
    <property type="entry name" value="RmlC-like_jellyroll"/>
</dbReference>
<gene>
    <name evidence="2" type="ORF">DF037_13960</name>
</gene>
<evidence type="ECO:0000313" key="3">
    <source>
        <dbReference type="Proteomes" id="UP000269271"/>
    </source>
</evidence>
<evidence type="ECO:0000313" key="2">
    <source>
        <dbReference type="EMBL" id="RQT29074.1"/>
    </source>
</evidence>
<reference evidence="2 3" key="1">
    <citation type="submission" date="2018-08" db="EMBL/GenBank/DDBJ databases">
        <title>Comparative analysis of Burkholderia isolates from Puerto Rico.</title>
        <authorList>
            <person name="Hall C."/>
            <person name="Sahl J."/>
            <person name="Wagner D."/>
        </authorList>
    </citation>
    <scope>NUCLEOTIDE SEQUENCE [LARGE SCALE GENOMIC DNA]</scope>
    <source>
        <strain evidence="2 3">Bp9001</strain>
    </source>
</reference>
<dbReference type="Gene3D" id="2.60.120.10">
    <property type="entry name" value="Jelly Rolls"/>
    <property type="match status" value="1"/>
</dbReference>
<dbReference type="InterPro" id="IPR011051">
    <property type="entry name" value="RmlC_Cupin_sf"/>
</dbReference>
<evidence type="ECO:0000259" key="1">
    <source>
        <dbReference type="Pfam" id="PF07883"/>
    </source>
</evidence>